<organism evidence="9 10">
    <name type="scientific">Pararge aegeria aegeria</name>
    <dbReference type="NCBI Taxonomy" id="348720"/>
    <lineage>
        <taxon>Eukaryota</taxon>
        <taxon>Metazoa</taxon>
        <taxon>Ecdysozoa</taxon>
        <taxon>Arthropoda</taxon>
        <taxon>Hexapoda</taxon>
        <taxon>Insecta</taxon>
        <taxon>Pterygota</taxon>
        <taxon>Neoptera</taxon>
        <taxon>Endopterygota</taxon>
        <taxon>Lepidoptera</taxon>
        <taxon>Glossata</taxon>
        <taxon>Ditrysia</taxon>
        <taxon>Papilionoidea</taxon>
        <taxon>Nymphalidae</taxon>
        <taxon>Satyrinae</taxon>
        <taxon>Satyrini</taxon>
        <taxon>Parargina</taxon>
        <taxon>Pararge</taxon>
    </lineage>
</organism>
<gene>
    <name evidence="9" type="primary">jg1901</name>
    <name evidence="9" type="ORF">PAEG_LOCUS4994</name>
</gene>
<dbReference type="GO" id="GO:0005737">
    <property type="term" value="C:cytoplasm"/>
    <property type="evidence" value="ECO:0007669"/>
    <property type="project" value="UniProtKB-ARBA"/>
</dbReference>
<proteinExistence type="inferred from homology"/>
<evidence type="ECO:0000256" key="1">
    <source>
        <dbReference type="ARBA" id="ARBA00004245"/>
    </source>
</evidence>
<dbReference type="CDD" id="cd00176">
    <property type="entry name" value="SPEC"/>
    <property type="match status" value="3"/>
</dbReference>
<dbReference type="PANTHER" id="PTHR11915">
    <property type="entry name" value="SPECTRIN/FILAMIN RELATED CYTOSKELETAL PROTEIN"/>
    <property type="match status" value="1"/>
</dbReference>
<evidence type="ECO:0000256" key="2">
    <source>
        <dbReference type="ARBA" id="ARBA00006826"/>
    </source>
</evidence>
<name>A0A8S4QUQ4_9NEOP</name>
<sequence>RDKEKMLRSEEPEDSVDTAKRKYEKFVTDLSAASKRLETIDAAAEELVAANHSQAAKATARRQQLRQQWDRLLRLKQQKEKSLEGASSVELFNRTCDEALDWMSEKEQQLAAGGAPAADLRTVRSLQRRHAQLERELEPLREKVNTVTLLADSVKSQYPTERANVEGRQKQLEAAWGRCRAQAAERRARLESAVGHQVFANGARQLQDWMQKVREQVASEVHAKDVATAAELVKQHQELHDDIKAHEDEFTEVIGLGKQLVASNPALTDVAETANLLEAEQKAIVKEWQAKDLHLKQCLQLQSFNREADQIDASSGAHEAFLDYNHCGSSVDEAEALLKRHEELEARLTAQDERLAAFAQKAHSLANQKDKHYAADHITARRAAVLQRRDNVRHAAAERRRALLASLAHQQFVAATEELQAWIQDKTRTAKDQSYRDLANLERKLQKHEAFERELQANEKQLRNVESIGQSLQKSDPARATEVSERLDKLHTAWEALVAASRDKGSKLRQASQQRQHRRSIEDAKARLVELERSLTSRELGTDLRSCKRLLIQHQALEQELNQCEQRAEALVAQGSDLVSSGHFDAAAIERDCAALLQAARALRPHAVERRQALEASL</sequence>
<dbReference type="AlphaFoldDB" id="A0A8S4QUQ4"/>
<comment type="similarity">
    <text evidence="2">Belongs to the spectrin family.</text>
</comment>
<feature type="coiled-coil region" evidence="8">
    <location>
        <begin position="438"/>
        <end position="468"/>
    </location>
</feature>
<dbReference type="InterPro" id="IPR018159">
    <property type="entry name" value="Spectrin/alpha-actinin"/>
</dbReference>
<keyword evidence="6" id="KW-0009">Actin-binding</keyword>
<evidence type="ECO:0000256" key="7">
    <source>
        <dbReference type="ARBA" id="ARBA00023212"/>
    </source>
</evidence>
<evidence type="ECO:0000313" key="10">
    <source>
        <dbReference type="Proteomes" id="UP000838756"/>
    </source>
</evidence>
<accession>A0A8S4QUQ4</accession>
<dbReference type="Proteomes" id="UP000838756">
    <property type="component" value="Unassembled WGS sequence"/>
</dbReference>
<feature type="non-terminal residue" evidence="9">
    <location>
        <position position="618"/>
    </location>
</feature>
<evidence type="ECO:0000256" key="3">
    <source>
        <dbReference type="ARBA" id="ARBA00022467"/>
    </source>
</evidence>
<dbReference type="GO" id="GO:0051693">
    <property type="term" value="P:actin filament capping"/>
    <property type="evidence" value="ECO:0007669"/>
    <property type="project" value="UniProtKB-KW"/>
</dbReference>
<keyword evidence="10" id="KW-1185">Reference proteome</keyword>
<dbReference type="FunFam" id="1.20.58.60:FF:000007">
    <property type="entry name" value="Spectrin alpha chain non-erythrocytic 1"/>
    <property type="match status" value="1"/>
</dbReference>
<keyword evidence="3" id="KW-0117">Actin capping</keyword>
<feature type="coiled-coil region" evidence="8">
    <location>
        <begin position="514"/>
        <end position="574"/>
    </location>
</feature>
<evidence type="ECO:0000256" key="5">
    <source>
        <dbReference type="ARBA" id="ARBA00022737"/>
    </source>
</evidence>
<dbReference type="InterPro" id="IPR002017">
    <property type="entry name" value="Spectrin_repeat"/>
</dbReference>
<dbReference type="Gene3D" id="1.20.58.60">
    <property type="match status" value="5"/>
</dbReference>
<evidence type="ECO:0000313" key="9">
    <source>
        <dbReference type="EMBL" id="CAH2217073.1"/>
    </source>
</evidence>
<keyword evidence="5" id="KW-0677">Repeat</keyword>
<dbReference type="OrthoDB" id="5865767at2759"/>
<dbReference type="SMART" id="SM00150">
    <property type="entry name" value="SPEC"/>
    <property type="match status" value="6"/>
</dbReference>
<keyword evidence="7" id="KW-0206">Cytoskeleton</keyword>
<evidence type="ECO:0000256" key="8">
    <source>
        <dbReference type="SAM" id="Coils"/>
    </source>
</evidence>
<feature type="coiled-coil region" evidence="8">
    <location>
        <begin position="331"/>
        <end position="361"/>
    </location>
</feature>
<reference evidence="9" key="1">
    <citation type="submission" date="2022-03" db="EMBL/GenBank/DDBJ databases">
        <authorList>
            <person name="Lindestad O."/>
        </authorList>
    </citation>
    <scope>NUCLEOTIDE SEQUENCE</scope>
</reference>
<dbReference type="EMBL" id="CAKXAJ010017698">
    <property type="protein sequence ID" value="CAH2217073.1"/>
    <property type="molecule type" value="Genomic_DNA"/>
</dbReference>
<evidence type="ECO:0000256" key="6">
    <source>
        <dbReference type="ARBA" id="ARBA00023203"/>
    </source>
</evidence>
<comment type="caution">
    <text evidence="9">The sequence shown here is derived from an EMBL/GenBank/DDBJ whole genome shotgun (WGS) entry which is preliminary data.</text>
</comment>
<keyword evidence="8" id="KW-0175">Coiled coil</keyword>
<comment type="subcellular location">
    <subcellularLocation>
        <location evidence="1">Cytoplasm</location>
        <location evidence="1">Cytoskeleton</location>
    </subcellularLocation>
</comment>
<dbReference type="GO" id="GO:0005856">
    <property type="term" value="C:cytoskeleton"/>
    <property type="evidence" value="ECO:0007669"/>
    <property type="project" value="UniProtKB-SubCell"/>
</dbReference>
<protein>
    <submittedName>
        <fullName evidence="9">Jg1901 protein</fullName>
    </submittedName>
</protein>
<feature type="non-terminal residue" evidence="9">
    <location>
        <position position="1"/>
    </location>
</feature>
<dbReference type="SUPFAM" id="SSF46966">
    <property type="entry name" value="Spectrin repeat"/>
    <property type="match status" value="5"/>
</dbReference>
<keyword evidence="4" id="KW-0963">Cytoplasm</keyword>
<dbReference type="Pfam" id="PF00435">
    <property type="entry name" value="Spectrin"/>
    <property type="match status" value="6"/>
</dbReference>
<dbReference type="GO" id="GO:0003779">
    <property type="term" value="F:actin binding"/>
    <property type="evidence" value="ECO:0007669"/>
    <property type="project" value="UniProtKB-KW"/>
</dbReference>
<evidence type="ECO:0000256" key="4">
    <source>
        <dbReference type="ARBA" id="ARBA00022490"/>
    </source>
</evidence>